<dbReference type="InterPro" id="IPR011871">
    <property type="entry name" value="Fib_succ_major"/>
</dbReference>
<dbReference type="InterPro" id="IPR013783">
    <property type="entry name" value="Ig-like_fold"/>
</dbReference>
<dbReference type="AlphaFoldDB" id="A0A0B7IHD3"/>
<evidence type="ECO:0000259" key="1">
    <source>
        <dbReference type="PROSITE" id="PS50853"/>
    </source>
</evidence>
<name>A0A0B7IHD3_9FLAO</name>
<sequence length="565" mass="65012">MKKIQYLITSILCLSVLLSCEKQDEESRPVADTISKAELTSPQREAKAISRIPTFRWNKVQATRPEIFYQVWVSSDEHFTSEKTFKAIDIEDTFYTFESKQLQPLSKYFWKVIASDDKNNLSESEIFSFTTIDVDLRVNLLEPKDKTALTTNQTTIKWKALRNEVYNEDLTFSVYLRNGSASFSTPFKKGIKEEEITLNDLKGNATYYWAIAAVNAKGTEVLRSDVFTFTTPNTLPTPARLSNRVEELLADDKNSVALKFKWEKSTDEDRIFENGKLRPEVLTYEFYLSEDENFTQDEIKMTSESELSYTAVGLDFSKTYWAKVVTKDENGGVVSSNIVSKTTQQAPIKDELTIVEGTWTDSRDGKTYKTVTINGVTWLAENYAYIPENQVEFCSVYGVQGEGKTANELKTTENYNKYGVLYAMEMLPTIAPQGWRVATDEDWKTIELLSGMAQTEINTTGYRNRGEMMHKFISLTQRFSSPAIKPTNEMKTGFTYGGYFGKSSRETSFSFKGANEYVYVWTGTKQTDLLNKEVYWYRAFSYRRKAIERDQKGDKFRMYVRLVKE</sequence>
<dbReference type="Gene3D" id="2.60.40.10">
    <property type="entry name" value="Immunoglobulins"/>
    <property type="match status" value="3"/>
</dbReference>
<dbReference type="Pfam" id="PF09603">
    <property type="entry name" value="Fib_succ_major"/>
    <property type="match status" value="1"/>
</dbReference>
<dbReference type="InterPro" id="IPR036116">
    <property type="entry name" value="FN3_sf"/>
</dbReference>
<dbReference type="Proteomes" id="UP000039370">
    <property type="component" value="Unassembled WGS sequence"/>
</dbReference>
<proteinExistence type="predicted"/>
<gene>
    <name evidence="2" type="ORF">CCAN11_2060013</name>
</gene>
<protein>
    <recommendedName>
        <fullName evidence="1">Fibronectin type-III domain-containing protein</fullName>
    </recommendedName>
</protein>
<dbReference type="PROSITE" id="PS50853">
    <property type="entry name" value="FN3"/>
    <property type="match status" value="1"/>
</dbReference>
<dbReference type="InterPro" id="IPR003961">
    <property type="entry name" value="FN3_dom"/>
</dbReference>
<reference evidence="3" key="1">
    <citation type="submission" date="2015-01" db="EMBL/GenBank/DDBJ databases">
        <authorList>
            <person name="MANFREDI Pablo"/>
        </authorList>
    </citation>
    <scope>NUCLEOTIDE SEQUENCE [LARGE SCALE GENOMIC DNA]</scope>
    <source>
        <strain evidence="3">Cc11</strain>
    </source>
</reference>
<feature type="domain" description="Fibronectin type-III" evidence="1">
    <location>
        <begin position="139"/>
        <end position="234"/>
    </location>
</feature>
<accession>A0A0B7IHD3</accession>
<evidence type="ECO:0000313" key="2">
    <source>
        <dbReference type="EMBL" id="CEN50019.1"/>
    </source>
</evidence>
<dbReference type="EMBL" id="CDOK01000120">
    <property type="protein sequence ID" value="CEN50019.1"/>
    <property type="molecule type" value="Genomic_DNA"/>
</dbReference>
<dbReference type="NCBIfam" id="TIGR02145">
    <property type="entry name" value="Fib_succ_major"/>
    <property type="match status" value="1"/>
</dbReference>
<organism evidence="2 3">
    <name type="scientific">Capnocytophaga canimorsus</name>
    <dbReference type="NCBI Taxonomy" id="28188"/>
    <lineage>
        <taxon>Bacteria</taxon>
        <taxon>Pseudomonadati</taxon>
        <taxon>Bacteroidota</taxon>
        <taxon>Flavobacteriia</taxon>
        <taxon>Flavobacteriales</taxon>
        <taxon>Flavobacteriaceae</taxon>
        <taxon>Capnocytophaga</taxon>
    </lineage>
</organism>
<evidence type="ECO:0000313" key="3">
    <source>
        <dbReference type="Proteomes" id="UP000039370"/>
    </source>
</evidence>
<dbReference type="SUPFAM" id="SSF49265">
    <property type="entry name" value="Fibronectin type III"/>
    <property type="match status" value="1"/>
</dbReference>
<dbReference type="PROSITE" id="PS51257">
    <property type="entry name" value="PROKAR_LIPOPROTEIN"/>
    <property type="match status" value="1"/>
</dbReference>